<comment type="cofactor">
    <cofactor evidence="1">
        <name>Mg(2+)</name>
        <dbReference type="ChEBI" id="CHEBI:18420"/>
    </cofactor>
</comment>
<dbReference type="Gene3D" id="1.10.600.10">
    <property type="entry name" value="Farnesyl Diphosphate Synthase"/>
    <property type="match status" value="2"/>
</dbReference>
<dbReference type="EMBL" id="QPKB01000007">
    <property type="protein sequence ID" value="RWR88024.1"/>
    <property type="molecule type" value="Genomic_DNA"/>
</dbReference>
<evidence type="ECO:0000259" key="7">
    <source>
        <dbReference type="Pfam" id="PF03936"/>
    </source>
</evidence>
<dbReference type="Gene3D" id="1.50.10.130">
    <property type="entry name" value="Terpene synthase, N-terminal domain"/>
    <property type="match status" value="2"/>
</dbReference>
<reference evidence="8 9" key="1">
    <citation type="journal article" date="2019" name="Nat. Plants">
        <title>Stout camphor tree genome fills gaps in understanding of flowering plant genome evolution.</title>
        <authorList>
            <person name="Chaw S.M."/>
            <person name="Liu Y.C."/>
            <person name="Wu Y.W."/>
            <person name="Wang H.Y."/>
            <person name="Lin C.I."/>
            <person name="Wu C.S."/>
            <person name="Ke H.M."/>
            <person name="Chang L.Y."/>
            <person name="Hsu C.Y."/>
            <person name="Yang H.T."/>
            <person name="Sudianto E."/>
            <person name="Hsu M.H."/>
            <person name="Wu K.P."/>
            <person name="Wang L.N."/>
            <person name="Leebens-Mack J.H."/>
            <person name="Tsai I.J."/>
        </authorList>
    </citation>
    <scope>NUCLEOTIDE SEQUENCE [LARGE SCALE GENOMIC DNA]</scope>
    <source>
        <strain evidence="9">cv. Chaw 1501</strain>
        <tissue evidence="8">Young leaves</tissue>
    </source>
</reference>
<dbReference type="OrthoDB" id="2343925at2759"/>
<keyword evidence="3" id="KW-0479">Metal-binding</keyword>
<dbReference type="InterPro" id="IPR005630">
    <property type="entry name" value="Terpene_synthase_metal-bd"/>
</dbReference>
<dbReference type="GO" id="GO:0016102">
    <property type="term" value="P:diterpenoid biosynthetic process"/>
    <property type="evidence" value="ECO:0007669"/>
    <property type="project" value="TreeGrafter"/>
</dbReference>
<evidence type="ECO:0000313" key="8">
    <source>
        <dbReference type="EMBL" id="RWR88024.1"/>
    </source>
</evidence>
<evidence type="ECO:0000256" key="1">
    <source>
        <dbReference type="ARBA" id="ARBA00001946"/>
    </source>
</evidence>
<dbReference type="PANTHER" id="PTHR31739">
    <property type="entry name" value="ENT-COPALYL DIPHOSPHATE SYNTHASE, CHLOROPLASTIC"/>
    <property type="match status" value="1"/>
</dbReference>
<keyword evidence="9" id="KW-1185">Reference proteome</keyword>
<evidence type="ECO:0000259" key="6">
    <source>
        <dbReference type="Pfam" id="PF01397"/>
    </source>
</evidence>
<comment type="pathway">
    <text evidence="2">Secondary metabolite biosynthesis; terpenoid biosynthesis.</text>
</comment>
<feature type="domain" description="Terpene synthase N-terminal" evidence="6">
    <location>
        <begin position="954"/>
        <end position="1160"/>
    </location>
</feature>
<dbReference type="InterPro" id="IPR008949">
    <property type="entry name" value="Isoprenoid_synthase_dom_sf"/>
</dbReference>
<evidence type="ECO:0000313" key="9">
    <source>
        <dbReference type="Proteomes" id="UP000283530"/>
    </source>
</evidence>
<dbReference type="SUPFAM" id="SSF48576">
    <property type="entry name" value="Terpenoid synthases"/>
    <property type="match status" value="2"/>
</dbReference>
<evidence type="ECO:0000256" key="3">
    <source>
        <dbReference type="ARBA" id="ARBA00022723"/>
    </source>
</evidence>
<feature type="domain" description="Terpene synthase metal-binding" evidence="7">
    <location>
        <begin position="1233"/>
        <end position="1465"/>
    </location>
</feature>
<keyword evidence="5" id="KW-0456">Lyase</keyword>
<gene>
    <name evidence="8" type="ORF">CKAN_01700200</name>
</gene>
<evidence type="ECO:0000256" key="4">
    <source>
        <dbReference type="ARBA" id="ARBA00022842"/>
    </source>
</evidence>
<dbReference type="Gene3D" id="1.50.10.160">
    <property type="match status" value="4"/>
</dbReference>
<dbReference type="UniPathway" id="UPA00213"/>
<dbReference type="Pfam" id="PF01397">
    <property type="entry name" value="Terpene_synth"/>
    <property type="match status" value="1"/>
</dbReference>
<dbReference type="STRING" id="337451.A0A3S3QNP8"/>
<dbReference type="GO" id="GO:0000287">
    <property type="term" value="F:magnesium ion binding"/>
    <property type="evidence" value="ECO:0007669"/>
    <property type="project" value="InterPro"/>
</dbReference>
<evidence type="ECO:0000256" key="5">
    <source>
        <dbReference type="ARBA" id="ARBA00023239"/>
    </source>
</evidence>
<dbReference type="InterPro" id="IPR001906">
    <property type="entry name" value="Terpene_synth_N"/>
</dbReference>
<dbReference type="InterPro" id="IPR050148">
    <property type="entry name" value="Terpene_synthase-like"/>
</dbReference>
<dbReference type="Proteomes" id="UP000283530">
    <property type="component" value="Unassembled WGS sequence"/>
</dbReference>
<comment type="caution">
    <text evidence="8">The sequence shown here is derived from an EMBL/GenBank/DDBJ whole genome shotgun (WGS) entry which is preliminary data.</text>
</comment>
<dbReference type="SUPFAM" id="SSF48239">
    <property type="entry name" value="Terpenoid cyclases/Protein prenyltransferases"/>
    <property type="match status" value="5"/>
</dbReference>
<proteinExistence type="predicted"/>
<organism evidence="8 9">
    <name type="scientific">Cinnamomum micranthum f. kanehirae</name>
    <dbReference type="NCBI Taxonomy" id="337451"/>
    <lineage>
        <taxon>Eukaryota</taxon>
        <taxon>Viridiplantae</taxon>
        <taxon>Streptophyta</taxon>
        <taxon>Embryophyta</taxon>
        <taxon>Tracheophyta</taxon>
        <taxon>Spermatophyta</taxon>
        <taxon>Magnoliopsida</taxon>
        <taxon>Magnoliidae</taxon>
        <taxon>Laurales</taxon>
        <taxon>Lauraceae</taxon>
        <taxon>Cinnamomum</taxon>
    </lineage>
</organism>
<evidence type="ECO:0000256" key="2">
    <source>
        <dbReference type="ARBA" id="ARBA00004721"/>
    </source>
</evidence>
<accession>A0A3S3QNP8</accession>
<keyword evidence="4" id="KW-0460">Magnesium</keyword>
<dbReference type="Pfam" id="PF03936">
    <property type="entry name" value="Terpene_synth_C"/>
    <property type="match status" value="1"/>
</dbReference>
<dbReference type="FunFam" id="1.10.600.10:FF:000036">
    <property type="entry name" value="cis-abienol synthase, chloroplastic"/>
    <property type="match status" value="1"/>
</dbReference>
<protein>
    <submittedName>
        <fullName evidence="8">Diterpene geranyllinalool synthase</fullName>
    </submittedName>
</protein>
<dbReference type="PANTHER" id="PTHR31739:SF25">
    <property type="entry name" value="(E,E)-GERANYLLINALOOL SYNTHASE"/>
    <property type="match status" value="1"/>
</dbReference>
<sequence length="1613" mass="184410">MIQKEKEDGKLNLVLLYLKENLELDIENATDCIGKILDKQKKEFLKMTLEDGITGAPKQWRQLHLCGLKAFQMFYNSNNGFDSPTALINHINKAFYEPLMTDTWKTTPQQTLQPHPGSKNCNSLVRAHIGKSFQDHGRRRLLYYSNIETSGMRVLKDRVFPLRFPIIKSFSSSSYMESIKDLVSKMKEEMFSPAVNLCSFVSSFAYDTAWLALIPDQARPGQPLIRQCLEWIMEEQKEDGLWGEGGSIECLPASLACMVALQTWEAGRCNVGKGTVFLSINGLAFVHANLEKLLREEDGAFPCWFCIVFPAMIKSFSSSSYMESIKDLVSEMKEEMFSPAVNLCSFVSSSAYDTAWLALIPDPARPGQPLFRQCLEWIMEEQKEEGFWGEGGSIECLPASLACMVALQTWEAGPCNVGRGTVFLSINGCTRLHLCREASSCEAYHPPLLAYFEALPPSYGHIGHEIILQNQNKDGSLFQSPSATAHAFMVTGNEGFKLYLESMVQRCGHGGGIGQYKRKRRTRKSVALWVPIHLYKDSLAFRLLRMHGYRVSLVRNQSIILLPCLLYTLSFCPICVFLMISLNHLYVCCLLSTGRFCWFLQHEDITSYIEENYNCLLSTLLNVYRATEVTFVGENELEEARSFSRTLLERGLTMKTAKDSVVTFNIQREIERQLALPWLARLDHLEHRDSIEGSKSNDYLWMGKACHYRISCLNDDKLLQLAMENYTLRQSIFKNELEEVSRYIETLDNNHISKIKSFSSSSYMESIKDLVSEKKEEMFSPAVNLCSFVSSSAYDTAWLALIPDPARPGQPLFRQCLEWIMEEQKEEGFWGEGGSIECLPASLACMVALQTWEVGPCNVGRGLAFVHANVEKLLREEDGAFPRWFCIVFPAMVELAQTKGLNVLPDGLTDVVASIFHQREREASSCEAYHPPLLAYLEALPPSYGHIGHEIILQNQNKDGSLFQSPSATAHAFMVTGNEGFKLYLESMVQRCGHGGVPPFYPVDEELIKLSIVDRLERLGLSEHFSGEIEDVLFHVYMNWTVQEEEEDKEERSTLVPIHLYKDSLAFRLLRMHGYRVSPRRFCWFLQHEDITSYIEENYNCLLSTLLNVYRATEVTFLGENELEEARSFSRTLLERGLTMKTAKDSVVTFNIQREIEHQLALPWLARLDHLEHRESIEGSKSNDYLWMGKACHYRISCLNDDKLLQLAMENYTLRQSIFKNELEEVTRWSRDSGLREIGFGREKSTYCYLSVASNAYHPSLSDVRMLVCKSAILVTVADDFFDMEGSLDELNTLTEAVGRWDGDGLSGHSKVIFDALDELVDNTIKMLFDRHQVDTTKIVRELWYETFVSWLKEANWSRRQYAPSIDEYIQTSAISIAVHTMILPACYLINPGLAMHRMSHSKTDVITRLLMISARLLNDMQSYEKEKEDGKLNLVLLYLKENLELDIENATDCIGKILDKQKKEFLKMTLEDGITGVPKQWRELHLCGLKAFQMFYNSSNGFDSPTALINHINKAFYEPLVTDTWKTTLQQTTLQPHPGSENCNSLVRAHIGKSFQDHGRRRLLYYSNIETSGMRVLTDRVFPLRFPIVRHSHKFYTRVLMPTGVTKPLLWR</sequence>
<name>A0A3S3QNP8_9MAGN</name>
<dbReference type="GO" id="GO:0010333">
    <property type="term" value="F:terpene synthase activity"/>
    <property type="evidence" value="ECO:0007669"/>
    <property type="project" value="InterPro"/>
</dbReference>
<dbReference type="InterPro" id="IPR036965">
    <property type="entry name" value="Terpene_synth_N_sf"/>
</dbReference>
<dbReference type="SFLD" id="SFLDG01014">
    <property type="entry name" value="Terpene_Cyclase_Like_1_N-term"/>
    <property type="match status" value="1"/>
</dbReference>
<dbReference type="InterPro" id="IPR008930">
    <property type="entry name" value="Terpenoid_cyclase/PrenylTrfase"/>
</dbReference>
<dbReference type="FunFam" id="1.50.10.130:FF:000002">
    <property type="entry name" value="Ent-copalyl diphosphate synthase, chloroplastic"/>
    <property type="match status" value="1"/>
</dbReference>